<accession>A0A8J5BTE8</accession>
<reference evidence="2" key="1">
    <citation type="submission" date="2020-07" db="EMBL/GenBank/DDBJ databases">
        <title>The High-quality genome of the commercially important snow crab, Chionoecetes opilio.</title>
        <authorList>
            <person name="Jeong J.-H."/>
            <person name="Ryu S."/>
        </authorList>
    </citation>
    <scope>NUCLEOTIDE SEQUENCE</scope>
    <source>
        <strain evidence="2">MADBK_172401_WGS</strain>
        <tissue evidence="2">Digestive gland</tissue>
    </source>
</reference>
<organism evidence="2 3">
    <name type="scientific">Chionoecetes opilio</name>
    <name type="common">Atlantic snow crab</name>
    <name type="synonym">Cancer opilio</name>
    <dbReference type="NCBI Taxonomy" id="41210"/>
    <lineage>
        <taxon>Eukaryota</taxon>
        <taxon>Metazoa</taxon>
        <taxon>Ecdysozoa</taxon>
        <taxon>Arthropoda</taxon>
        <taxon>Crustacea</taxon>
        <taxon>Multicrustacea</taxon>
        <taxon>Malacostraca</taxon>
        <taxon>Eumalacostraca</taxon>
        <taxon>Eucarida</taxon>
        <taxon>Decapoda</taxon>
        <taxon>Pleocyemata</taxon>
        <taxon>Brachyura</taxon>
        <taxon>Eubrachyura</taxon>
        <taxon>Majoidea</taxon>
        <taxon>Majidae</taxon>
        <taxon>Chionoecetes</taxon>
    </lineage>
</organism>
<dbReference type="Proteomes" id="UP000770661">
    <property type="component" value="Unassembled WGS sequence"/>
</dbReference>
<feature type="region of interest" description="Disordered" evidence="1">
    <location>
        <begin position="372"/>
        <end position="394"/>
    </location>
</feature>
<dbReference type="PANTHER" id="PTHR47018">
    <property type="entry name" value="CXC DOMAIN-CONTAINING PROTEIN-RELATED"/>
    <property type="match status" value="1"/>
</dbReference>
<dbReference type="AlphaFoldDB" id="A0A8J5BTE8"/>
<proteinExistence type="predicted"/>
<dbReference type="PANTHER" id="PTHR47018:SF3">
    <property type="entry name" value="MYCBP-ASSOCIATED PROTEIN"/>
    <property type="match status" value="1"/>
</dbReference>
<evidence type="ECO:0000313" key="2">
    <source>
        <dbReference type="EMBL" id="KAG0707134.1"/>
    </source>
</evidence>
<evidence type="ECO:0000256" key="1">
    <source>
        <dbReference type="SAM" id="MobiDB-lite"/>
    </source>
</evidence>
<gene>
    <name evidence="2" type="ORF">GWK47_024185</name>
</gene>
<keyword evidence="3" id="KW-1185">Reference proteome</keyword>
<dbReference type="EMBL" id="JACEEZ010024877">
    <property type="protein sequence ID" value="KAG0707134.1"/>
    <property type="molecule type" value="Genomic_DNA"/>
</dbReference>
<evidence type="ECO:0000313" key="3">
    <source>
        <dbReference type="Proteomes" id="UP000770661"/>
    </source>
</evidence>
<comment type="caution">
    <text evidence="2">The sequence shown here is derived from an EMBL/GenBank/DDBJ whole genome shotgun (WGS) entry which is preliminary data.</text>
</comment>
<sequence>MSTRAACIIWHEGATGSRTLVSNPAMLKELLDCCKERVALGQNDLQIITDRLENLSETDRASAYYHSECRKPIVNKTKIDRLRAKRTDFNSPGCSRRGSGRPSAEKAIACMFASCRFCSDDGSEPLHCVFSDNMGYTFLQIKLETRDDHVRTCVSDLEEVGDAAALEKYYHRNCLQHAKRTCTQVKFDDMKVIRSLCDEEFLLIVQNTLVGDDVSVTMAELNDEYLSILKRYPVEVSSTKNYRKHLKGLITERLANVRFIKSVRQNEPDKIVLQTAVSKAMEYQSSIVDSGELIGNLKNIADILRDEMLHHRDWSFKGSFDDFENPPLLQFFVSRLLFGPHVLKMSKMRNQEVDKTSNVACQFLVQNTRGDGGDCSNSTKNDGHVNDEEDDVEC</sequence>
<protein>
    <submittedName>
        <fullName evidence="2">Uncharacterized protein</fullName>
    </submittedName>
</protein>
<name>A0A8J5BTE8_CHIOP</name>